<protein>
    <submittedName>
        <fullName evidence="2">Secreted RxLR effector protein 161-like</fullName>
    </submittedName>
</protein>
<dbReference type="CDD" id="cd09272">
    <property type="entry name" value="RNase_HI_RT_Ty1"/>
    <property type="match status" value="1"/>
</dbReference>
<dbReference type="GeneID" id="127148951"/>
<gene>
    <name evidence="2" type="primary">LOC127148951</name>
</gene>
<organism evidence="1 2">
    <name type="scientific">Cucumis melo</name>
    <name type="common">Muskmelon</name>
    <dbReference type="NCBI Taxonomy" id="3656"/>
    <lineage>
        <taxon>Eukaryota</taxon>
        <taxon>Viridiplantae</taxon>
        <taxon>Streptophyta</taxon>
        <taxon>Embryophyta</taxon>
        <taxon>Tracheophyta</taxon>
        <taxon>Spermatophyta</taxon>
        <taxon>Magnoliopsida</taxon>
        <taxon>eudicotyledons</taxon>
        <taxon>Gunneridae</taxon>
        <taxon>Pentapetalae</taxon>
        <taxon>rosids</taxon>
        <taxon>fabids</taxon>
        <taxon>Cucurbitales</taxon>
        <taxon>Cucurbitaceae</taxon>
        <taxon>Benincaseae</taxon>
        <taxon>Cucumis</taxon>
    </lineage>
</organism>
<evidence type="ECO:0000313" key="1">
    <source>
        <dbReference type="Proteomes" id="UP001652600"/>
    </source>
</evidence>
<keyword evidence="1" id="KW-1185">Reference proteome</keyword>
<dbReference type="PANTHER" id="PTHR11439:SF486">
    <property type="entry name" value="RLK (RECEPTOR-LIKE KINASE) PROTEIN, PUTATIVE-RELATED"/>
    <property type="match status" value="1"/>
</dbReference>
<dbReference type="Proteomes" id="UP001652600">
    <property type="component" value="Chromosome 4"/>
</dbReference>
<evidence type="ECO:0000313" key="2">
    <source>
        <dbReference type="RefSeq" id="XP_050939347.1"/>
    </source>
</evidence>
<dbReference type="PANTHER" id="PTHR11439">
    <property type="entry name" value="GAG-POL-RELATED RETROTRANSPOSON"/>
    <property type="match status" value="1"/>
</dbReference>
<sequence length="140" mass="15322">MTKDTNGERVDTNLYRSIIGSLLYLTASRPDIAFAVGVCARYQADPRTSHLHCAKRILKYISGTFNYGIWYTYDTTGTLVGNCDADWAGCTDDRKSTYGGCFFLGNNVTAYFSKKQNSVSLSTAEVEYIAAGSTTLNCCG</sequence>
<name>A0ABM3KNJ7_CUCME</name>
<accession>A0ABM3KNJ7</accession>
<proteinExistence type="predicted"/>
<reference evidence="2" key="1">
    <citation type="submission" date="2025-08" db="UniProtKB">
        <authorList>
            <consortium name="RefSeq"/>
        </authorList>
    </citation>
    <scope>IDENTIFICATION</scope>
    <source>
        <tissue evidence="2">Stem</tissue>
    </source>
</reference>
<dbReference type="RefSeq" id="XP_050939347.1">
    <property type="nucleotide sequence ID" value="XM_051083390.1"/>
</dbReference>